<dbReference type="InterPro" id="IPR003018">
    <property type="entry name" value="GAF"/>
</dbReference>
<dbReference type="Gene3D" id="1.20.5.1930">
    <property type="match status" value="1"/>
</dbReference>
<dbReference type="InterPro" id="IPR011712">
    <property type="entry name" value="Sig_transdc_His_kin_sub3_dim/P"/>
</dbReference>
<evidence type="ECO:0000256" key="5">
    <source>
        <dbReference type="ARBA" id="ARBA00022741"/>
    </source>
</evidence>
<evidence type="ECO:0000256" key="2">
    <source>
        <dbReference type="ARBA" id="ARBA00012438"/>
    </source>
</evidence>
<evidence type="ECO:0000256" key="3">
    <source>
        <dbReference type="ARBA" id="ARBA00022553"/>
    </source>
</evidence>
<dbReference type="InterPro" id="IPR035965">
    <property type="entry name" value="PAS-like_dom_sf"/>
</dbReference>
<dbReference type="PANTHER" id="PTHR24421:SF10">
    <property type="entry name" value="NITRATE_NITRITE SENSOR PROTEIN NARQ"/>
    <property type="match status" value="1"/>
</dbReference>
<accession>A0ABT4RPJ4</accession>
<evidence type="ECO:0000256" key="7">
    <source>
        <dbReference type="ARBA" id="ARBA00022840"/>
    </source>
</evidence>
<keyword evidence="6" id="KW-0418">Kinase</keyword>
<reference evidence="11" key="1">
    <citation type="submission" date="2022-10" db="EMBL/GenBank/DDBJ databases">
        <title>The WGS of Solirubrobacter sp. CPCC 204708.</title>
        <authorList>
            <person name="Jiang Z."/>
        </authorList>
    </citation>
    <scope>NUCLEOTIDE SEQUENCE</scope>
    <source>
        <strain evidence="11">CPCC 204708</strain>
    </source>
</reference>
<dbReference type="InterPro" id="IPR000700">
    <property type="entry name" value="PAS-assoc_C"/>
</dbReference>
<dbReference type="InterPro" id="IPR050482">
    <property type="entry name" value="Sensor_HK_TwoCompSys"/>
</dbReference>
<gene>
    <name evidence="11" type="ORF">OJ962_22195</name>
</gene>
<comment type="caution">
    <text evidence="11">The sequence shown here is derived from an EMBL/GenBank/DDBJ whole genome shotgun (WGS) entry which is preliminary data.</text>
</comment>
<evidence type="ECO:0000256" key="4">
    <source>
        <dbReference type="ARBA" id="ARBA00022679"/>
    </source>
</evidence>
<dbReference type="SMART" id="SM00065">
    <property type="entry name" value="GAF"/>
    <property type="match status" value="1"/>
</dbReference>
<dbReference type="Proteomes" id="UP001147700">
    <property type="component" value="Unassembled WGS sequence"/>
</dbReference>
<dbReference type="Pfam" id="PF13426">
    <property type="entry name" value="PAS_9"/>
    <property type="match status" value="1"/>
</dbReference>
<keyword evidence="3" id="KW-0597">Phosphoprotein</keyword>
<dbReference type="CDD" id="cd00130">
    <property type="entry name" value="PAS"/>
    <property type="match status" value="1"/>
</dbReference>
<dbReference type="Gene3D" id="3.30.450.20">
    <property type="entry name" value="PAS domain"/>
    <property type="match status" value="1"/>
</dbReference>
<dbReference type="Gene3D" id="3.30.450.40">
    <property type="match status" value="1"/>
</dbReference>
<keyword evidence="8" id="KW-0902">Two-component regulatory system</keyword>
<dbReference type="SUPFAM" id="SSF55874">
    <property type="entry name" value="ATPase domain of HSP90 chaperone/DNA topoisomerase II/histidine kinase"/>
    <property type="match status" value="1"/>
</dbReference>
<dbReference type="InterPro" id="IPR036890">
    <property type="entry name" value="HATPase_C_sf"/>
</dbReference>
<comment type="catalytic activity">
    <reaction evidence="1">
        <text>ATP + protein L-histidine = ADP + protein N-phospho-L-histidine.</text>
        <dbReference type="EC" id="2.7.13.3"/>
    </reaction>
</comment>
<dbReference type="PROSITE" id="PS50112">
    <property type="entry name" value="PAS"/>
    <property type="match status" value="1"/>
</dbReference>
<evidence type="ECO:0000259" key="9">
    <source>
        <dbReference type="PROSITE" id="PS50112"/>
    </source>
</evidence>
<evidence type="ECO:0000256" key="1">
    <source>
        <dbReference type="ARBA" id="ARBA00000085"/>
    </source>
</evidence>
<evidence type="ECO:0000313" key="11">
    <source>
        <dbReference type="EMBL" id="MDA0140226.1"/>
    </source>
</evidence>
<evidence type="ECO:0000256" key="6">
    <source>
        <dbReference type="ARBA" id="ARBA00022777"/>
    </source>
</evidence>
<protein>
    <recommendedName>
        <fullName evidence="2">histidine kinase</fullName>
        <ecNumber evidence="2">2.7.13.3</ecNumber>
    </recommendedName>
</protein>
<keyword evidence="5" id="KW-0547">Nucleotide-binding</keyword>
<evidence type="ECO:0000259" key="10">
    <source>
        <dbReference type="PROSITE" id="PS50113"/>
    </source>
</evidence>
<dbReference type="CDD" id="cd16917">
    <property type="entry name" value="HATPase_UhpB-NarQ-NarX-like"/>
    <property type="match status" value="1"/>
</dbReference>
<dbReference type="PROSITE" id="PS50113">
    <property type="entry name" value="PAC"/>
    <property type="match status" value="1"/>
</dbReference>
<dbReference type="Pfam" id="PF01590">
    <property type="entry name" value="GAF"/>
    <property type="match status" value="1"/>
</dbReference>
<dbReference type="EMBL" id="JAPCID010000036">
    <property type="protein sequence ID" value="MDA0140226.1"/>
    <property type="molecule type" value="Genomic_DNA"/>
</dbReference>
<dbReference type="Gene3D" id="3.30.565.10">
    <property type="entry name" value="Histidine kinase-like ATPase, C-terminal domain"/>
    <property type="match status" value="1"/>
</dbReference>
<dbReference type="RefSeq" id="WP_202956824.1">
    <property type="nucleotide sequence ID" value="NZ_JAPCID010000036.1"/>
</dbReference>
<keyword evidence="12" id="KW-1185">Reference proteome</keyword>
<dbReference type="SUPFAM" id="SSF55785">
    <property type="entry name" value="PYP-like sensor domain (PAS domain)"/>
    <property type="match status" value="1"/>
</dbReference>
<keyword evidence="4" id="KW-0808">Transferase</keyword>
<dbReference type="SMART" id="SM00091">
    <property type="entry name" value="PAS"/>
    <property type="match status" value="1"/>
</dbReference>
<dbReference type="Pfam" id="PF02518">
    <property type="entry name" value="HATPase_c"/>
    <property type="match status" value="1"/>
</dbReference>
<feature type="domain" description="PAS" evidence="9">
    <location>
        <begin position="95"/>
        <end position="166"/>
    </location>
</feature>
<dbReference type="InterPro" id="IPR029016">
    <property type="entry name" value="GAF-like_dom_sf"/>
</dbReference>
<dbReference type="SUPFAM" id="SSF55781">
    <property type="entry name" value="GAF domain-like"/>
    <property type="match status" value="1"/>
</dbReference>
<dbReference type="EC" id="2.7.13.3" evidence="2"/>
<proteinExistence type="predicted"/>
<dbReference type="Pfam" id="PF07730">
    <property type="entry name" value="HisKA_3"/>
    <property type="match status" value="1"/>
</dbReference>
<evidence type="ECO:0000313" key="12">
    <source>
        <dbReference type="Proteomes" id="UP001147700"/>
    </source>
</evidence>
<sequence>MRPAELLRAVTAALASPDEETAFARLPGKLQRSLNGHKKVTWDGSTMSIPVAGVGVLLVPTPPPDDDLMAAAESVGVQISQFVERCRTERARRDIEARRRAMLDVAFDSVFTMDDAGIVLSANRAAERTFGYTSAEIVGQELASLIIPETLRDAHREGLARYLKTGRGPIVGRRVELTAMRRDGTEFPVELVVTRPEVPGERVFYGYLRDLTARNVAEAALHRLADEQAALRRVATAVAAFSDPTRLFDLLSEEVGKLLEAQTAHMFRFDSDGRAGEIVGGWAVRPEHVLGHGTRMPMDGDTAVTRVWRTGQAARMDSYAQAEGRLAEAMRSYGVQAVVAAPVFLGGSLWGAVIVSSMSAGPFPEGAEQRIAYFAELAAQALANAQAREDLASSRARIVQAGDAERRRLERNLHDGAQQRLVSLALMLRLAARRHPEDDALTQASEELAHALQELRELARGIHPAVLTERGLEPAVRAVADRAPVPVELSVELEERLDGPVEAAAYYVVSEALANIAKYAQAKLVQVTISRSDVAGLRIEVVDDGVGGADPSGGSGLRGLADRVEALSGQLSIDSPPGLGTTLRADIPV</sequence>
<dbReference type="InterPro" id="IPR003594">
    <property type="entry name" value="HATPase_dom"/>
</dbReference>
<keyword evidence="7" id="KW-0067">ATP-binding</keyword>
<name>A0ABT4RPJ4_9ACTN</name>
<dbReference type="PANTHER" id="PTHR24421">
    <property type="entry name" value="NITRATE/NITRITE SENSOR PROTEIN NARX-RELATED"/>
    <property type="match status" value="1"/>
</dbReference>
<evidence type="ECO:0000256" key="8">
    <source>
        <dbReference type="ARBA" id="ARBA00023012"/>
    </source>
</evidence>
<dbReference type="NCBIfam" id="TIGR00229">
    <property type="entry name" value="sensory_box"/>
    <property type="match status" value="1"/>
</dbReference>
<organism evidence="11 12">
    <name type="scientific">Solirubrobacter deserti</name>
    <dbReference type="NCBI Taxonomy" id="2282478"/>
    <lineage>
        <taxon>Bacteria</taxon>
        <taxon>Bacillati</taxon>
        <taxon>Actinomycetota</taxon>
        <taxon>Thermoleophilia</taxon>
        <taxon>Solirubrobacterales</taxon>
        <taxon>Solirubrobacteraceae</taxon>
        <taxon>Solirubrobacter</taxon>
    </lineage>
</organism>
<dbReference type="InterPro" id="IPR000014">
    <property type="entry name" value="PAS"/>
</dbReference>
<feature type="domain" description="PAC" evidence="10">
    <location>
        <begin position="173"/>
        <end position="223"/>
    </location>
</feature>